<dbReference type="AlphaFoldDB" id="A0A8J3VD50"/>
<accession>A0A8J3VD50</accession>
<keyword evidence="2" id="KW-0472">Membrane</keyword>
<feature type="transmembrane region" description="Helical" evidence="2">
    <location>
        <begin position="473"/>
        <end position="497"/>
    </location>
</feature>
<sequence>MTLYMVLAAGYGVLQLAALGWLAGRSVRISTAALCIAVGMYGCGVATLILQAIYTRGVAELTGERMADVVRVASYTVDPFFEEIVKVTPLLLVGMHLRTRFQLGLTDYLVLGGALGAGFGLLEAILRFSHLAGRAIAVPDGWIVPSGLSATYVPDAGAIAGSWLPAPASSGLLVFVGGPDTFLHLAWSAIGGLGVGVLLRGRGLARVAGPLAIIFVAAQHAAVNYDLALLGKTGFGDALAAPFLAANRLLWLLPLLGLMIAGFFDRRDVTRLGTALPAAPSEFALLGLPWTLLVALRFSRLRRSLAYARARGPEPSTAALYHALATIRWLIDRANSRTAWRHAPGLNGDPPRRLITAAVRNWQVWVWLGLLLPSLLYFVAGGFPATASLQKALASPALSWLLIVFLAGGLLWLMWQSTVHLRLLSKALGQPHAESATRSRLQLMSAAGALVGGAFGLYLLLTGTPMWQQAITSFHVLAALAGAIVAVLVVLTIAALFTMFPPGGLALAGGLGTLAPGLAISSSMLLEAGLVGAITGVVLMEAADSGGGGDGGGSGSRPRGPNEDRFPEDDFDGTGSSMDELAELTYRHTGAGDMHIGGSAARPTQAEILDTLGSGTRSELTGQNAVQYVRDGVKVIINRDMPWRSTAYYIGG</sequence>
<keyword evidence="2" id="KW-1133">Transmembrane helix</keyword>
<organism evidence="3 4">
    <name type="scientific">Rhizocola hellebori</name>
    <dbReference type="NCBI Taxonomy" id="1392758"/>
    <lineage>
        <taxon>Bacteria</taxon>
        <taxon>Bacillati</taxon>
        <taxon>Actinomycetota</taxon>
        <taxon>Actinomycetes</taxon>
        <taxon>Micromonosporales</taxon>
        <taxon>Micromonosporaceae</taxon>
        <taxon>Rhizocola</taxon>
    </lineage>
</organism>
<evidence type="ECO:0000313" key="3">
    <source>
        <dbReference type="EMBL" id="GIH01963.1"/>
    </source>
</evidence>
<name>A0A8J3VD50_9ACTN</name>
<feature type="transmembrane region" description="Helical" evidence="2">
    <location>
        <begin position="6"/>
        <end position="24"/>
    </location>
</feature>
<feature type="transmembrane region" description="Helical" evidence="2">
    <location>
        <begin position="203"/>
        <end position="223"/>
    </location>
</feature>
<feature type="transmembrane region" description="Helical" evidence="2">
    <location>
        <begin position="31"/>
        <end position="54"/>
    </location>
</feature>
<keyword evidence="2" id="KW-0812">Transmembrane</keyword>
<feature type="compositionally biased region" description="Gly residues" evidence="1">
    <location>
        <begin position="546"/>
        <end position="555"/>
    </location>
</feature>
<feature type="transmembrane region" description="Helical" evidence="2">
    <location>
        <begin position="108"/>
        <end position="126"/>
    </location>
</feature>
<dbReference type="EMBL" id="BONY01000001">
    <property type="protein sequence ID" value="GIH01963.1"/>
    <property type="molecule type" value="Genomic_DNA"/>
</dbReference>
<feature type="transmembrane region" description="Helical" evidence="2">
    <location>
        <begin position="243"/>
        <end position="264"/>
    </location>
</feature>
<evidence type="ECO:0000256" key="1">
    <source>
        <dbReference type="SAM" id="MobiDB-lite"/>
    </source>
</evidence>
<feature type="transmembrane region" description="Helical" evidence="2">
    <location>
        <begin position="364"/>
        <end position="385"/>
    </location>
</feature>
<feature type="transmembrane region" description="Helical" evidence="2">
    <location>
        <begin position="517"/>
        <end position="539"/>
    </location>
</feature>
<gene>
    <name evidence="3" type="ORF">Rhe02_00300</name>
</gene>
<feature type="transmembrane region" description="Helical" evidence="2">
    <location>
        <begin position="397"/>
        <end position="415"/>
    </location>
</feature>
<dbReference type="Proteomes" id="UP000612899">
    <property type="component" value="Unassembled WGS sequence"/>
</dbReference>
<comment type="caution">
    <text evidence="3">The sequence shown here is derived from an EMBL/GenBank/DDBJ whole genome shotgun (WGS) entry which is preliminary data.</text>
</comment>
<protein>
    <recommendedName>
        <fullName evidence="5">PrsW family intramembrane metalloprotease</fullName>
    </recommendedName>
</protein>
<feature type="transmembrane region" description="Helical" evidence="2">
    <location>
        <begin position="276"/>
        <end position="296"/>
    </location>
</feature>
<proteinExistence type="predicted"/>
<feature type="transmembrane region" description="Helical" evidence="2">
    <location>
        <begin position="441"/>
        <end position="461"/>
    </location>
</feature>
<evidence type="ECO:0000256" key="2">
    <source>
        <dbReference type="SAM" id="Phobius"/>
    </source>
</evidence>
<evidence type="ECO:0008006" key="5">
    <source>
        <dbReference type="Google" id="ProtNLM"/>
    </source>
</evidence>
<dbReference type="RefSeq" id="WP_203905922.1">
    <property type="nucleotide sequence ID" value="NZ_BONY01000001.1"/>
</dbReference>
<evidence type="ECO:0000313" key="4">
    <source>
        <dbReference type="Proteomes" id="UP000612899"/>
    </source>
</evidence>
<feature type="region of interest" description="Disordered" evidence="1">
    <location>
        <begin position="546"/>
        <end position="574"/>
    </location>
</feature>
<keyword evidence="4" id="KW-1185">Reference proteome</keyword>
<reference evidence="3" key="1">
    <citation type="submission" date="2021-01" db="EMBL/GenBank/DDBJ databases">
        <title>Whole genome shotgun sequence of Rhizocola hellebori NBRC 109834.</title>
        <authorList>
            <person name="Komaki H."/>
            <person name="Tamura T."/>
        </authorList>
    </citation>
    <scope>NUCLEOTIDE SEQUENCE</scope>
    <source>
        <strain evidence="3">NBRC 109834</strain>
    </source>
</reference>